<evidence type="ECO:0000256" key="1">
    <source>
        <dbReference type="SAM" id="MobiDB-lite"/>
    </source>
</evidence>
<dbReference type="InParanoid" id="C5K6M5"/>
<accession>C5K6M5</accession>
<feature type="compositionally biased region" description="Polar residues" evidence="1">
    <location>
        <begin position="22"/>
        <end position="33"/>
    </location>
</feature>
<dbReference type="AlphaFoldDB" id="C5K6M5"/>
<dbReference type="GeneID" id="9058609"/>
<gene>
    <name evidence="3" type="ORF">Pmar_PMAR006841</name>
</gene>
<dbReference type="RefSeq" id="XP_002788149.1">
    <property type="nucleotide sequence ID" value="XM_002788103.1"/>
</dbReference>
<sequence>MSIPANRTIINQFDPPEVSGTEIGTSSSQAGGSFGGNISTIELAAIIGGLIILFMLVCAIGCSAKLCRQWARARVVGKPAAGDVEDDDETLEEGLEERS</sequence>
<reference evidence="3 4" key="1">
    <citation type="submission" date="2008-07" db="EMBL/GenBank/DDBJ databases">
        <authorList>
            <person name="El-Sayed N."/>
            <person name="Caler E."/>
            <person name="Inman J."/>
            <person name="Amedeo P."/>
            <person name="Hass B."/>
            <person name="Wortman J."/>
        </authorList>
    </citation>
    <scope>NUCLEOTIDE SEQUENCE [LARGE SCALE GENOMIC DNA]</scope>
    <source>
        <strain evidence="4">ATCC 50983 / TXsc</strain>
    </source>
</reference>
<keyword evidence="2" id="KW-0812">Transmembrane</keyword>
<name>C5K6M5_PERM5</name>
<evidence type="ECO:0000313" key="4">
    <source>
        <dbReference type="Proteomes" id="UP000007800"/>
    </source>
</evidence>
<proteinExistence type="predicted"/>
<keyword evidence="4" id="KW-1185">Reference proteome</keyword>
<protein>
    <submittedName>
        <fullName evidence="3">Uncharacterized protein</fullName>
    </submittedName>
</protein>
<evidence type="ECO:0000256" key="2">
    <source>
        <dbReference type="SAM" id="Phobius"/>
    </source>
</evidence>
<dbReference type="Proteomes" id="UP000007800">
    <property type="component" value="Unassembled WGS sequence"/>
</dbReference>
<organism evidence="4">
    <name type="scientific">Perkinsus marinus (strain ATCC 50983 / TXsc)</name>
    <dbReference type="NCBI Taxonomy" id="423536"/>
    <lineage>
        <taxon>Eukaryota</taxon>
        <taxon>Sar</taxon>
        <taxon>Alveolata</taxon>
        <taxon>Perkinsozoa</taxon>
        <taxon>Perkinsea</taxon>
        <taxon>Perkinsida</taxon>
        <taxon>Perkinsidae</taxon>
        <taxon>Perkinsus</taxon>
    </lineage>
</organism>
<feature type="region of interest" description="Disordered" evidence="1">
    <location>
        <begin position="1"/>
        <end position="33"/>
    </location>
</feature>
<feature type="region of interest" description="Disordered" evidence="1">
    <location>
        <begin position="77"/>
        <end position="99"/>
    </location>
</feature>
<feature type="transmembrane region" description="Helical" evidence="2">
    <location>
        <begin position="43"/>
        <end position="64"/>
    </location>
</feature>
<keyword evidence="2" id="KW-1133">Transmembrane helix</keyword>
<evidence type="ECO:0000313" key="3">
    <source>
        <dbReference type="EMBL" id="EER19945.1"/>
    </source>
</evidence>
<keyword evidence="2" id="KW-0472">Membrane</keyword>
<feature type="compositionally biased region" description="Acidic residues" evidence="1">
    <location>
        <begin position="83"/>
        <end position="99"/>
    </location>
</feature>
<dbReference type="EMBL" id="GG670888">
    <property type="protein sequence ID" value="EER19945.1"/>
    <property type="molecule type" value="Genomic_DNA"/>
</dbReference>